<evidence type="ECO:0000256" key="1">
    <source>
        <dbReference type="SAM" id="MobiDB-lite"/>
    </source>
</evidence>
<dbReference type="AlphaFoldDB" id="A0A0D1D7M6"/>
<accession>A0A0D1D7M6</accession>
<feature type="region of interest" description="Disordered" evidence="1">
    <location>
        <begin position="30"/>
        <end position="72"/>
    </location>
</feature>
<proteinExistence type="predicted"/>
<dbReference type="Proteomes" id="UP000032232">
    <property type="component" value="Unassembled WGS sequence"/>
</dbReference>
<feature type="compositionally biased region" description="Basic and acidic residues" evidence="1">
    <location>
        <begin position="30"/>
        <end position="58"/>
    </location>
</feature>
<reference evidence="2 3" key="1">
    <citation type="submission" date="2015-02" db="EMBL/GenBank/DDBJ databases">
        <title>Genome Sequence of Jannaschia aquimarina DSM28248, a member of the Roseobacter clade.</title>
        <authorList>
            <person name="Voget S."/>
            <person name="Daniel R."/>
        </authorList>
    </citation>
    <scope>NUCLEOTIDE SEQUENCE [LARGE SCALE GENOMIC DNA]</scope>
    <source>
        <strain evidence="2 3">GSW-M26</strain>
    </source>
</reference>
<evidence type="ECO:0000313" key="2">
    <source>
        <dbReference type="EMBL" id="KIT15983.1"/>
    </source>
</evidence>
<dbReference type="STRING" id="935700.jaqu_22530"/>
<name>A0A0D1D7M6_9RHOB</name>
<organism evidence="2 3">
    <name type="scientific">Jannaschia aquimarina</name>
    <dbReference type="NCBI Taxonomy" id="935700"/>
    <lineage>
        <taxon>Bacteria</taxon>
        <taxon>Pseudomonadati</taxon>
        <taxon>Pseudomonadota</taxon>
        <taxon>Alphaproteobacteria</taxon>
        <taxon>Rhodobacterales</taxon>
        <taxon>Roseobacteraceae</taxon>
        <taxon>Jannaschia</taxon>
    </lineage>
</organism>
<dbReference type="InterPro" id="IPR041374">
    <property type="entry name" value="BaeRF_family12"/>
</dbReference>
<sequence length="155" mass="17400">MTRLTNGTLVVVTDSEKALFLINKTDDENPHLEVAGKKTEDNPPDREQTENRRGRVQESHAPGSRAYDETDFHELQKERFASDLADRLYKMAHAGEYDRLVLVASPQVLGVVRDEMHKEVADRLVATIDKTLTNHPLGEIERIVAEDLHEGSSAA</sequence>
<dbReference type="RefSeq" id="WP_043919047.1">
    <property type="nucleotide sequence ID" value="NZ_FZPF01000004.1"/>
</dbReference>
<gene>
    <name evidence="2" type="ORF">jaqu_22530</name>
</gene>
<dbReference type="EMBL" id="JYFE01000041">
    <property type="protein sequence ID" value="KIT15983.1"/>
    <property type="molecule type" value="Genomic_DNA"/>
</dbReference>
<evidence type="ECO:0008006" key="4">
    <source>
        <dbReference type="Google" id="ProtNLM"/>
    </source>
</evidence>
<evidence type="ECO:0000313" key="3">
    <source>
        <dbReference type="Proteomes" id="UP000032232"/>
    </source>
</evidence>
<dbReference type="OrthoDB" id="9812459at2"/>
<dbReference type="Pfam" id="PF18856">
    <property type="entry name" value="baeRF_family12"/>
    <property type="match status" value="1"/>
</dbReference>
<protein>
    <recommendedName>
        <fullName evidence="4">Protein required for attachment to host cells</fullName>
    </recommendedName>
</protein>
<dbReference type="PATRIC" id="fig|935700.4.peg.2318"/>
<comment type="caution">
    <text evidence="2">The sequence shown here is derived from an EMBL/GenBank/DDBJ whole genome shotgun (WGS) entry which is preliminary data.</text>
</comment>
<keyword evidence="3" id="KW-1185">Reference proteome</keyword>